<reference evidence="8 9" key="1">
    <citation type="journal article" date="2013" name="Proc. Natl. Acad. Sci. U.S.A.">
        <title>Fine-scale variation in meiotic recombination in Mimulus inferred from population shotgun sequencing.</title>
        <authorList>
            <person name="Hellsten U."/>
            <person name="Wright K.M."/>
            <person name="Jenkins J."/>
            <person name="Shu S."/>
            <person name="Yuan Y."/>
            <person name="Wessler S.R."/>
            <person name="Schmutz J."/>
            <person name="Willis J.H."/>
            <person name="Rokhsar D.S."/>
        </authorList>
    </citation>
    <scope>NUCLEOTIDE SEQUENCE [LARGE SCALE GENOMIC DNA]</scope>
    <source>
        <strain evidence="9">cv. DUN x IM62</strain>
    </source>
</reference>
<dbReference type="STRING" id="4155.A0A022Q6T9"/>
<evidence type="ECO:0000256" key="2">
    <source>
        <dbReference type="ARBA" id="ARBA00012502"/>
    </source>
</evidence>
<dbReference type="InterPro" id="IPR036509">
    <property type="entry name" value="Met_Sox_Rdtase_MsrA_sf"/>
</dbReference>
<evidence type="ECO:0000256" key="4">
    <source>
        <dbReference type="ARBA" id="ARBA00030273"/>
    </source>
</evidence>
<dbReference type="EC" id="1.8.4.11" evidence="2"/>
<evidence type="ECO:0000256" key="3">
    <source>
        <dbReference type="ARBA" id="ARBA00023002"/>
    </source>
</evidence>
<evidence type="ECO:0000313" key="9">
    <source>
        <dbReference type="Proteomes" id="UP000030748"/>
    </source>
</evidence>
<dbReference type="GO" id="GO:0034599">
    <property type="term" value="P:cellular response to oxidative stress"/>
    <property type="evidence" value="ECO:0000318"/>
    <property type="project" value="GO_Central"/>
</dbReference>
<gene>
    <name evidence="8" type="ORF">MIMGU_mgv1a026005mg</name>
</gene>
<comment type="similarity">
    <text evidence="1">Belongs to the MsrA Met sulfoxide reductase family.</text>
</comment>
<protein>
    <recommendedName>
        <fullName evidence="2">peptide-methionine (S)-S-oxide reductase</fullName>
        <ecNumber evidence="2">1.8.4.11</ecNumber>
    </recommendedName>
    <alternativeName>
        <fullName evidence="5">Peptide-methionine (S)-S-oxide reductase</fullName>
    </alternativeName>
    <alternativeName>
        <fullName evidence="4">Protein-methionine-S-oxide reductase</fullName>
    </alternativeName>
</protein>
<evidence type="ECO:0000256" key="1">
    <source>
        <dbReference type="ARBA" id="ARBA00005591"/>
    </source>
</evidence>
<dbReference type="EMBL" id="KI632211">
    <property type="protein sequence ID" value="EYU22240.1"/>
    <property type="molecule type" value="Genomic_DNA"/>
</dbReference>
<feature type="domain" description="Peptide methionine sulphoxide reductase MsrA" evidence="7">
    <location>
        <begin position="1"/>
        <end position="64"/>
    </location>
</feature>
<dbReference type="AlphaFoldDB" id="A0A022Q6T9"/>
<dbReference type="GO" id="GO:0008113">
    <property type="term" value="F:peptide-methionine (S)-S-oxide reductase activity"/>
    <property type="evidence" value="ECO:0000318"/>
    <property type="project" value="GO_Central"/>
</dbReference>
<feature type="non-terminal residue" evidence="8">
    <location>
        <position position="1"/>
    </location>
</feature>
<dbReference type="PANTHER" id="PTHR42799">
    <property type="entry name" value="MITOCHONDRIAL PEPTIDE METHIONINE SULFOXIDE REDUCTASE"/>
    <property type="match status" value="1"/>
</dbReference>
<evidence type="ECO:0000256" key="5">
    <source>
        <dbReference type="ARBA" id="ARBA00030643"/>
    </source>
</evidence>
<feature type="region of interest" description="Disordered" evidence="6">
    <location>
        <begin position="61"/>
        <end position="85"/>
    </location>
</feature>
<proteinExistence type="inferred from homology"/>
<accession>A0A022Q6T9</accession>
<dbReference type="Proteomes" id="UP000030748">
    <property type="component" value="Unassembled WGS sequence"/>
</dbReference>
<evidence type="ECO:0000259" key="7">
    <source>
        <dbReference type="Pfam" id="PF01625"/>
    </source>
</evidence>
<dbReference type="InterPro" id="IPR050162">
    <property type="entry name" value="MsrA_MetSO_reductase"/>
</dbReference>
<dbReference type="Pfam" id="PF01625">
    <property type="entry name" value="PMSR"/>
    <property type="match status" value="1"/>
</dbReference>
<dbReference type="GO" id="GO:0005737">
    <property type="term" value="C:cytoplasm"/>
    <property type="evidence" value="ECO:0000318"/>
    <property type="project" value="GO_Central"/>
</dbReference>
<dbReference type="PANTHER" id="PTHR42799:SF18">
    <property type="entry name" value="PEPTIDE-METHIONINE (S)-S-OXIDE REDUCTASE"/>
    <property type="match status" value="1"/>
</dbReference>
<dbReference type="SUPFAM" id="SSF55068">
    <property type="entry name" value="Peptide methionine sulfoxide reductase"/>
    <property type="match status" value="1"/>
</dbReference>
<name>A0A022Q6T9_ERYGU</name>
<keyword evidence="3" id="KW-0560">Oxidoreductase</keyword>
<keyword evidence="9" id="KW-1185">Reference proteome</keyword>
<sequence length="85" mass="9841">NDVGKQYKSEIYYYNETQAKLARDSLEAKQKEINNNNKQIVTEILRAKTFYRAEEYQHQYLEKGGGNGSKQSAPKGFNDPIRCYG</sequence>
<dbReference type="InterPro" id="IPR002569">
    <property type="entry name" value="Met_Sox_Rdtase_MsrA_dom"/>
</dbReference>
<organism evidence="8 9">
    <name type="scientific">Erythranthe guttata</name>
    <name type="common">Yellow monkey flower</name>
    <name type="synonym">Mimulus guttatus</name>
    <dbReference type="NCBI Taxonomy" id="4155"/>
    <lineage>
        <taxon>Eukaryota</taxon>
        <taxon>Viridiplantae</taxon>
        <taxon>Streptophyta</taxon>
        <taxon>Embryophyta</taxon>
        <taxon>Tracheophyta</taxon>
        <taxon>Spermatophyta</taxon>
        <taxon>Magnoliopsida</taxon>
        <taxon>eudicotyledons</taxon>
        <taxon>Gunneridae</taxon>
        <taxon>Pentapetalae</taxon>
        <taxon>asterids</taxon>
        <taxon>lamiids</taxon>
        <taxon>Lamiales</taxon>
        <taxon>Phrymaceae</taxon>
        <taxon>Erythranthe</taxon>
    </lineage>
</organism>
<evidence type="ECO:0000313" key="8">
    <source>
        <dbReference type="EMBL" id="EYU22240.1"/>
    </source>
</evidence>
<evidence type="ECO:0000256" key="6">
    <source>
        <dbReference type="SAM" id="MobiDB-lite"/>
    </source>
</evidence>
<dbReference type="Gene3D" id="3.30.1060.10">
    <property type="entry name" value="Peptide methionine sulphoxide reductase MsrA"/>
    <property type="match status" value="1"/>
</dbReference>